<keyword evidence="7 8" id="KW-0275">Fatty acid biosynthesis</keyword>
<dbReference type="NCBIfam" id="TIGR00556">
    <property type="entry name" value="pantethn_trn"/>
    <property type="match status" value="1"/>
</dbReference>
<dbReference type="EC" id="2.7.8.7" evidence="8"/>
<dbReference type="EMBL" id="LT962688">
    <property type="protein sequence ID" value="SOR30203.1"/>
    <property type="molecule type" value="Genomic_DNA"/>
</dbReference>
<keyword evidence="2 8" id="KW-0808">Transferase</keyword>
<sequence>MILGIGTDLCDIRRIESSLERFGDRFTHRVFTDGERGKCDRRAARGPSYARRFAAKEACAKALGTGMSQGVFWRDMEVVNLPSGQPTLNLTGGAREHLARMVPAGHEARLHLTLTDEPPPRASLRDHRGGADHGDIIGLHPHILRVAGRRSIV</sequence>
<evidence type="ECO:0000313" key="10">
    <source>
        <dbReference type="EMBL" id="SOR30203.1"/>
    </source>
</evidence>
<evidence type="ECO:0000256" key="7">
    <source>
        <dbReference type="ARBA" id="ARBA00023160"/>
    </source>
</evidence>
<evidence type="ECO:0000256" key="2">
    <source>
        <dbReference type="ARBA" id="ARBA00022679"/>
    </source>
</evidence>
<keyword evidence="1 8" id="KW-0444">Lipid biosynthesis</keyword>
<dbReference type="GO" id="GO:0006633">
    <property type="term" value="P:fatty acid biosynthetic process"/>
    <property type="evidence" value="ECO:0007669"/>
    <property type="project" value="UniProtKB-UniRule"/>
</dbReference>
<dbReference type="Pfam" id="PF01648">
    <property type="entry name" value="ACPS"/>
    <property type="match status" value="1"/>
</dbReference>
<feature type="domain" description="4'-phosphopantetheinyl transferase" evidence="9">
    <location>
        <begin position="4"/>
        <end position="102"/>
    </location>
</feature>
<evidence type="ECO:0000259" key="9">
    <source>
        <dbReference type="Pfam" id="PF01648"/>
    </source>
</evidence>
<accession>A0A2N9ASC4</accession>
<evidence type="ECO:0000256" key="6">
    <source>
        <dbReference type="ARBA" id="ARBA00023098"/>
    </source>
</evidence>
<comment type="cofactor">
    <cofactor evidence="8">
        <name>Mg(2+)</name>
        <dbReference type="ChEBI" id="CHEBI:18420"/>
    </cofactor>
</comment>
<dbReference type="Proteomes" id="UP000233769">
    <property type="component" value="Chromosome tk0001"/>
</dbReference>
<evidence type="ECO:0000256" key="3">
    <source>
        <dbReference type="ARBA" id="ARBA00022723"/>
    </source>
</evidence>
<comment type="similarity">
    <text evidence="8">Belongs to the P-Pant transferase superfamily. AcpS family.</text>
</comment>
<dbReference type="InterPro" id="IPR037143">
    <property type="entry name" value="4-PPantetheinyl_Trfase_dom_sf"/>
</dbReference>
<dbReference type="HAMAP" id="MF_00101">
    <property type="entry name" value="AcpS"/>
    <property type="match status" value="1"/>
</dbReference>
<dbReference type="GO" id="GO:0005737">
    <property type="term" value="C:cytoplasm"/>
    <property type="evidence" value="ECO:0007669"/>
    <property type="project" value="UniProtKB-SubCell"/>
</dbReference>
<dbReference type="InterPro" id="IPR002582">
    <property type="entry name" value="ACPS"/>
</dbReference>
<reference evidence="11" key="1">
    <citation type="submission" date="2017-10" db="EMBL/GenBank/DDBJ databases">
        <authorList>
            <person name="Regsiter A."/>
            <person name="William W."/>
        </authorList>
    </citation>
    <scope>NUCLEOTIDE SEQUENCE [LARGE SCALE GENOMIC DNA]</scope>
</reference>
<evidence type="ECO:0000256" key="8">
    <source>
        <dbReference type="HAMAP-Rule" id="MF_00101"/>
    </source>
</evidence>
<dbReference type="SUPFAM" id="SSF56214">
    <property type="entry name" value="4'-phosphopantetheinyl transferase"/>
    <property type="match status" value="1"/>
</dbReference>
<comment type="subcellular location">
    <subcellularLocation>
        <location evidence="8">Cytoplasm</location>
    </subcellularLocation>
</comment>
<feature type="binding site" evidence="8">
    <location>
        <position position="8"/>
    </location>
    <ligand>
        <name>Mg(2+)</name>
        <dbReference type="ChEBI" id="CHEBI:18420"/>
    </ligand>
</feature>
<protein>
    <recommendedName>
        <fullName evidence="8">Holo-[acyl-carrier-protein] synthase</fullName>
        <shortName evidence="8">Holo-ACP synthase</shortName>
        <ecNumber evidence="8">2.7.8.7</ecNumber>
    </recommendedName>
    <alternativeName>
        <fullName evidence="8">4'-phosphopantetheinyl transferase AcpS</fullName>
    </alternativeName>
</protein>
<dbReference type="NCBIfam" id="TIGR00516">
    <property type="entry name" value="acpS"/>
    <property type="match status" value="1"/>
</dbReference>
<keyword evidence="4 8" id="KW-0276">Fatty acid metabolism</keyword>
<dbReference type="Gene3D" id="3.90.470.20">
    <property type="entry name" value="4'-phosphopantetheinyl transferase domain"/>
    <property type="match status" value="1"/>
</dbReference>
<dbReference type="InterPro" id="IPR008278">
    <property type="entry name" value="4-PPantetheinyl_Trfase_dom"/>
</dbReference>
<evidence type="ECO:0000256" key="4">
    <source>
        <dbReference type="ARBA" id="ARBA00022832"/>
    </source>
</evidence>
<dbReference type="GO" id="GO:0000287">
    <property type="term" value="F:magnesium ion binding"/>
    <property type="evidence" value="ECO:0007669"/>
    <property type="project" value="UniProtKB-UniRule"/>
</dbReference>
<keyword evidence="6 8" id="KW-0443">Lipid metabolism</keyword>
<keyword evidence="5 8" id="KW-0460">Magnesium</keyword>
<evidence type="ECO:0000313" key="11">
    <source>
        <dbReference type="Proteomes" id="UP000233769"/>
    </source>
</evidence>
<evidence type="ECO:0000256" key="5">
    <source>
        <dbReference type="ARBA" id="ARBA00022842"/>
    </source>
</evidence>
<name>A0A2N9ASC4_METEX</name>
<keyword evidence="8" id="KW-0963">Cytoplasm</keyword>
<dbReference type="InterPro" id="IPR004568">
    <property type="entry name" value="Ppantetheine-prot_Trfase_dom"/>
</dbReference>
<dbReference type="GO" id="GO:0008897">
    <property type="term" value="F:holo-[acyl-carrier-protein] synthase activity"/>
    <property type="evidence" value="ECO:0007669"/>
    <property type="project" value="UniProtKB-UniRule"/>
</dbReference>
<proteinExistence type="inferred from homology"/>
<evidence type="ECO:0000256" key="1">
    <source>
        <dbReference type="ARBA" id="ARBA00022516"/>
    </source>
</evidence>
<organism evidence="10 11">
    <name type="scientific">Methylorubrum extorquens</name>
    <name type="common">Methylobacterium dichloromethanicum</name>
    <name type="synonym">Methylobacterium extorquens</name>
    <dbReference type="NCBI Taxonomy" id="408"/>
    <lineage>
        <taxon>Bacteria</taxon>
        <taxon>Pseudomonadati</taxon>
        <taxon>Pseudomonadota</taxon>
        <taxon>Alphaproteobacteria</taxon>
        <taxon>Hyphomicrobiales</taxon>
        <taxon>Methylobacteriaceae</taxon>
        <taxon>Methylorubrum</taxon>
    </lineage>
</organism>
<comment type="function">
    <text evidence="8">Transfers the 4'-phosphopantetheine moiety from coenzyme A to a Ser of acyl-carrier-protein.</text>
</comment>
<gene>
    <name evidence="8" type="primary">acpS</name>
    <name evidence="10" type="ORF">TK0001_3601</name>
</gene>
<feature type="binding site" evidence="8">
    <location>
        <position position="57"/>
    </location>
    <ligand>
        <name>Mg(2+)</name>
        <dbReference type="ChEBI" id="CHEBI:18420"/>
    </ligand>
</feature>
<comment type="catalytic activity">
    <reaction evidence="8">
        <text>apo-[ACP] + CoA = holo-[ACP] + adenosine 3',5'-bisphosphate + H(+)</text>
        <dbReference type="Rhea" id="RHEA:12068"/>
        <dbReference type="Rhea" id="RHEA-COMP:9685"/>
        <dbReference type="Rhea" id="RHEA-COMP:9690"/>
        <dbReference type="ChEBI" id="CHEBI:15378"/>
        <dbReference type="ChEBI" id="CHEBI:29999"/>
        <dbReference type="ChEBI" id="CHEBI:57287"/>
        <dbReference type="ChEBI" id="CHEBI:58343"/>
        <dbReference type="ChEBI" id="CHEBI:64479"/>
        <dbReference type="EC" id="2.7.8.7"/>
    </reaction>
</comment>
<keyword evidence="3 8" id="KW-0479">Metal-binding</keyword>
<dbReference type="AlphaFoldDB" id="A0A2N9ASC4"/>